<organism evidence="1 2">
    <name type="scientific">Gigaspora margarita</name>
    <dbReference type="NCBI Taxonomy" id="4874"/>
    <lineage>
        <taxon>Eukaryota</taxon>
        <taxon>Fungi</taxon>
        <taxon>Fungi incertae sedis</taxon>
        <taxon>Mucoromycota</taxon>
        <taxon>Glomeromycotina</taxon>
        <taxon>Glomeromycetes</taxon>
        <taxon>Diversisporales</taxon>
        <taxon>Gigasporaceae</taxon>
        <taxon>Gigaspora</taxon>
    </lineage>
</organism>
<dbReference type="EMBL" id="CAJVQB010079832">
    <property type="protein sequence ID" value="CAG8845513.1"/>
    <property type="molecule type" value="Genomic_DNA"/>
</dbReference>
<sequence length="56" mass="6725">KSSLINQKQAEDQLEELNALYNIVCNPKQHYDFLVQITKTEQEIKDKKKRQKLKQH</sequence>
<keyword evidence="2" id="KW-1185">Reference proteome</keyword>
<name>A0ABN7X150_GIGMA</name>
<accession>A0ABN7X150</accession>
<reference evidence="1 2" key="1">
    <citation type="submission" date="2021-06" db="EMBL/GenBank/DDBJ databases">
        <authorList>
            <person name="Kallberg Y."/>
            <person name="Tangrot J."/>
            <person name="Rosling A."/>
        </authorList>
    </citation>
    <scope>NUCLEOTIDE SEQUENCE [LARGE SCALE GENOMIC DNA]</scope>
    <source>
        <strain evidence="1 2">120-4 pot B 10/14</strain>
    </source>
</reference>
<comment type="caution">
    <text evidence="1">The sequence shown here is derived from an EMBL/GenBank/DDBJ whole genome shotgun (WGS) entry which is preliminary data.</text>
</comment>
<evidence type="ECO:0000313" key="1">
    <source>
        <dbReference type="EMBL" id="CAG8845513.1"/>
    </source>
</evidence>
<gene>
    <name evidence="1" type="ORF">GMARGA_LOCUS37679</name>
</gene>
<proteinExistence type="predicted"/>
<evidence type="ECO:0000313" key="2">
    <source>
        <dbReference type="Proteomes" id="UP000789901"/>
    </source>
</evidence>
<dbReference type="Proteomes" id="UP000789901">
    <property type="component" value="Unassembled WGS sequence"/>
</dbReference>
<feature type="non-terminal residue" evidence="1">
    <location>
        <position position="1"/>
    </location>
</feature>
<protein>
    <submittedName>
        <fullName evidence="1">29261_t:CDS:1</fullName>
    </submittedName>
</protein>
<feature type="non-terminal residue" evidence="1">
    <location>
        <position position="56"/>
    </location>
</feature>